<dbReference type="Proteomes" id="UP001501822">
    <property type="component" value="Unassembled WGS sequence"/>
</dbReference>
<feature type="compositionally biased region" description="Polar residues" evidence="1">
    <location>
        <begin position="52"/>
        <end position="68"/>
    </location>
</feature>
<dbReference type="RefSeq" id="WP_252809442.1">
    <property type="nucleotide sequence ID" value="NZ_BAAABM010000010.1"/>
</dbReference>
<name>A0ABN0W7N9_9ACTN</name>
<evidence type="ECO:0000256" key="1">
    <source>
        <dbReference type="SAM" id="MobiDB-lite"/>
    </source>
</evidence>
<dbReference type="InterPro" id="IPR054632">
    <property type="entry name" value="Aroma_sacti_dom"/>
</dbReference>
<organism evidence="2 3">
    <name type="scientific">Actinoallomurus spadix</name>
    <dbReference type="NCBI Taxonomy" id="79912"/>
    <lineage>
        <taxon>Bacteria</taxon>
        <taxon>Bacillati</taxon>
        <taxon>Actinomycetota</taxon>
        <taxon>Actinomycetes</taxon>
        <taxon>Streptosporangiales</taxon>
        <taxon>Thermomonosporaceae</taxon>
        <taxon>Actinoallomurus</taxon>
    </lineage>
</organism>
<sequence>MSKDPLAPLNAAGLQRLPEPMRAVFEDLSPEELRVAGAIQERLNAVAPDVEGQTTDPGSGGNNNNCLC</sequence>
<gene>
    <name evidence="2" type="ORF">GCM10010151_17590</name>
</gene>
<protein>
    <submittedName>
        <fullName evidence="2">Uncharacterized protein</fullName>
    </submittedName>
</protein>
<comment type="caution">
    <text evidence="2">The sequence shown here is derived from an EMBL/GenBank/DDBJ whole genome shotgun (WGS) entry which is preliminary data.</text>
</comment>
<dbReference type="EMBL" id="BAAABM010000010">
    <property type="protein sequence ID" value="GAA0328125.1"/>
    <property type="molecule type" value="Genomic_DNA"/>
</dbReference>
<accession>A0ABN0W7N9</accession>
<evidence type="ECO:0000313" key="3">
    <source>
        <dbReference type="Proteomes" id="UP001501822"/>
    </source>
</evidence>
<dbReference type="NCBIfam" id="NF045560">
    <property type="entry name" value="aroma_sacti_dom"/>
    <property type="match status" value="1"/>
</dbReference>
<feature type="region of interest" description="Disordered" evidence="1">
    <location>
        <begin position="47"/>
        <end position="68"/>
    </location>
</feature>
<evidence type="ECO:0000313" key="2">
    <source>
        <dbReference type="EMBL" id="GAA0328125.1"/>
    </source>
</evidence>
<keyword evidence="3" id="KW-1185">Reference proteome</keyword>
<proteinExistence type="predicted"/>
<reference evidence="2 3" key="1">
    <citation type="journal article" date="2019" name="Int. J. Syst. Evol. Microbiol.">
        <title>The Global Catalogue of Microorganisms (GCM) 10K type strain sequencing project: providing services to taxonomists for standard genome sequencing and annotation.</title>
        <authorList>
            <consortium name="The Broad Institute Genomics Platform"/>
            <consortium name="The Broad Institute Genome Sequencing Center for Infectious Disease"/>
            <person name="Wu L."/>
            <person name="Ma J."/>
        </authorList>
    </citation>
    <scope>NUCLEOTIDE SEQUENCE [LARGE SCALE GENOMIC DNA]</scope>
    <source>
        <strain evidence="2 3">JCM 3146</strain>
    </source>
</reference>